<proteinExistence type="predicted"/>
<dbReference type="SUPFAM" id="SSF82153">
    <property type="entry name" value="FAS1 domain"/>
    <property type="match status" value="1"/>
</dbReference>
<dbReference type="InterPro" id="IPR000782">
    <property type="entry name" value="FAS1_domain"/>
</dbReference>
<feature type="chain" id="PRO_5017767752" evidence="1">
    <location>
        <begin position="22"/>
        <end position="160"/>
    </location>
</feature>
<accession>A0A3D4VDA4</accession>
<dbReference type="OMA" id="NGPHNIQ"/>
<dbReference type="SMART" id="SM00554">
    <property type="entry name" value="FAS1"/>
    <property type="match status" value="1"/>
</dbReference>
<reference evidence="3 4" key="1">
    <citation type="journal article" date="2018" name="Nat. Biotechnol.">
        <title>A standardized bacterial taxonomy based on genome phylogeny substantially revises the tree of life.</title>
        <authorList>
            <person name="Parks D.H."/>
            <person name="Chuvochina M."/>
            <person name="Waite D.W."/>
            <person name="Rinke C."/>
            <person name="Skarshewski A."/>
            <person name="Chaumeil P.A."/>
            <person name="Hugenholtz P."/>
        </authorList>
    </citation>
    <scope>NUCLEOTIDE SEQUENCE [LARGE SCALE GENOMIC DNA]</scope>
    <source>
        <strain evidence="3">UBA8844</strain>
    </source>
</reference>
<dbReference type="InterPro" id="IPR050904">
    <property type="entry name" value="Adhesion/Biosynth-related"/>
</dbReference>
<dbReference type="AlphaFoldDB" id="A0A3D4VDA4"/>
<gene>
    <name evidence="3" type="ORF">DGD08_15545</name>
</gene>
<evidence type="ECO:0000256" key="1">
    <source>
        <dbReference type="SAM" id="SignalP"/>
    </source>
</evidence>
<dbReference type="EMBL" id="DPIY01000011">
    <property type="protein sequence ID" value="HCT58618.1"/>
    <property type="molecule type" value="Genomic_DNA"/>
</dbReference>
<name>A0A3D4VDA4_9BACT</name>
<feature type="signal peptide" evidence="1">
    <location>
        <begin position="1"/>
        <end position="21"/>
    </location>
</feature>
<dbReference type="Gene3D" id="2.30.180.10">
    <property type="entry name" value="FAS1 domain"/>
    <property type="match status" value="1"/>
</dbReference>
<protein>
    <submittedName>
        <fullName evidence="3">Fasciclin domain-containing protein</fullName>
    </submittedName>
</protein>
<sequence>MRHWTVITAAAIAISPLAAKAQDKDIVETATAAGSFKTLTKLLGDAGLTETLRGPGPFTVFAPTDEAFAKLAPGALDALAKDRSRLRSVLLYHVVAGKITAADAVKLAGTGRKTVEGQEAKISVMGSTPMINNAHVTKADIVAKNGVIHGIDAVMLPPGR</sequence>
<dbReference type="PROSITE" id="PS50213">
    <property type="entry name" value="FAS1"/>
    <property type="match status" value="1"/>
</dbReference>
<evidence type="ECO:0000313" key="4">
    <source>
        <dbReference type="Proteomes" id="UP000264071"/>
    </source>
</evidence>
<dbReference type="FunFam" id="2.30.180.10:FF:000032">
    <property type="entry name" value="Fasciclin domain-containing protein, putative"/>
    <property type="match status" value="1"/>
</dbReference>
<organism evidence="3 4">
    <name type="scientific">Gemmatimonas aurantiaca</name>
    <dbReference type="NCBI Taxonomy" id="173480"/>
    <lineage>
        <taxon>Bacteria</taxon>
        <taxon>Pseudomonadati</taxon>
        <taxon>Gemmatimonadota</taxon>
        <taxon>Gemmatimonadia</taxon>
        <taxon>Gemmatimonadales</taxon>
        <taxon>Gemmatimonadaceae</taxon>
        <taxon>Gemmatimonas</taxon>
    </lineage>
</organism>
<dbReference type="PANTHER" id="PTHR10900:SF77">
    <property type="entry name" value="FI19380P1"/>
    <property type="match status" value="1"/>
</dbReference>
<dbReference type="PANTHER" id="PTHR10900">
    <property type="entry name" value="PERIOSTIN-RELATED"/>
    <property type="match status" value="1"/>
</dbReference>
<dbReference type="Pfam" id="PF02469">
    <property type="entry name" value="Fasciclin"/>
    <property type="match status" value="1"/>
</dbReference>
<evidence type="ECO:0000259" key="2">
    <source>
        <dbReference type="PROSITE" id="PS50213"/>
    </source>
</evidence>
<dbReference type="Proteomes" id="UP000264071">
    <property type="component" value="Unassembled WGS sequence"/>
</dbReference>
<feature type="domain" description="FAS1" evidence="2">
    <location>
        <begin position="23"/>
        <end position="155"/>
    </location>
</feature>
<keyword evidence="1" id="KW-0732">Signal</keyword>
<dbReference type="InterPro" id="IPR036378">
    <property type="entry name" value="FAS1_dom_sf"/>
</dbReference>
<evidence type="ECO:0000313" key="3">
    <source>
        <dbReference type="EMBL" id="HCT58618.1"/>
    </source>
</evidence>
<comment type="caution">
    <text evidence="3">The sequence shown here is derived from an EMBL/GenBank/DDBJ whole genome shotgun (WGS) entry which is preliminary data.</text>
</comment>